<evidence type="ECO:0000313" key="2">
    <source>
        <dbReference type="EMBL" id="KAK3266152.1"/>
    </source>
</evidence>
<feature type="region of interest" description="Disordered" evidence="1">
    <location>
        <begin position="29"/>
        <end position="60"/>
    </location>
</feature>
<dbReference type="Proteomes" id="UP001190700">
    <property type="component" value="Unassembled WGS sequence"/>
</dbReference>
<comment type="caution">
    <text evidence="2">The sequence shown here is derived from an EMBL/GenBank/DDBJ whole genome shotgun (WGS) entry which is preliminary data.</text>
</comment>
<feature type="compositionally biased region" description="Low complexity" evidence="1">
    <location>
        <begin position="36"/>
        <end position="47"/>
    </location>
</feature>
<evidence type="ECO:0000256" key="1">
    <source>
        <dbReference type="SAM" id="MobiDB-lite"/>
    </source>
</evidence>
<dbReference type="EMBL" id="LGRX02013399">
    <property type="protein sequence ID" value="KAK3266152.1"/>
    <property type="molecule type" value="Genomic_DNA"/>
</dbReference>
<proteinExistence type="predicted"/>
<keyword evidence="3" id="KW-1185">Reference proteome</keyword>
<organism evidence="2 3">
    <name type="scientific">Cymbomonas tetramitiformis</name>
    <dbReference type="NCBI Taxonomy" id="36881"/>
    <lineage>
        <taxon>Eukaryota</taxon>
        <taxon>Viridiplantae</taxon>
        <taxon>Chlorophyta</taxon>
        <taxon>Pyramimonadophyceae</taxon>
        <taxon>Pyramimonadales</taxon>
        <taxon>Pyramimonadaceae</taxon>
        <taxon>Cymbomonas</taxon>
    </lineage>
</organism>
<sequence>MPPKRSTLARRKLGKKLVAQRWAETPAIETPTVGNAAPRAAASAFSSQTETQTETPALLDDGAPLICSPVRTIAHDLDRVAPSQMPDSPDIVETEAAPALPFISKKVVSGVYRKLVQVKRLVLNRPQVCSLLTF</sequence>
<gene>
    <name evidence="2" type="ORF">CYMTET_25202</name>
</gene>
<reference evidence="2 3" key="1">
    <citation type="journal article" date="2015" name="Genome Biol. Evol.">
        <title>Comparative Genomics of a Bacterivorous Green Alga Reveals Evolutionary Causalities and Consequences of Phago-Mixotrophic Mode of Nutrition.</title>
        <authorList>
            <person name="Burns J.A."/>
            <person name="Paasch A."/>
            <person name="Narechania A."/>
            <person name="Kim E."/>
        </authorList>
    </citation>
    <scope>NUCLEOTIDE SEQUENCE [LARGE SCALE GENOMIC DNA]</scope>
    <source>
        <strain evidence="2 3">PLY_AMNH</strain>
    </source>
</reference>
<evidence type="ECO:0000313" key="3">
    <source>
        <dbReference type="Proteomes" id="UP001190700"/>
    </source>
</evidence>
<name>A0AAE0FU65_9CHLO</name>
<protein>
    <submittedName>
        <fullName evidence="2">Uncharacterized protein</fullName>
    </submittedName>
</protein>
<dbReference type="AlphaFoldDB" id="A0AAE0FU65"/>
<accession>A0AAE0FU65</accession>